<evidence type="ECO:0000313" key="3">
    <source>
        <dbReference type="EMBL" id="HHS30513.1"/>
    </source>
</evidence>
<reference evidence="3" key="1">
    <citation type="journal article" date="2020" name="mSystems">
        <title>Genome- and Community-Level Interaction Insights into Carbon Utilization and Element Cycling Functions of Hydrothermarchaeota in Hydrothermal Sediment.</title>
        <authorList>
            <person name="Zhou Z."/>
            <person name="Liu Y."/>
            <person name="Xu W."/>
            <person name="Pan J."/>
            <person name="Luo Z.H."/>
            <person name="Li M."/>
        </authorList>
    </citation>
    <scope>NUCLEOTIDE SEQUENCE [LARGE SCALE GENOMIC DNA]</scope>
    <source>
        <strain evidence="3">SpSt-767</strain>
    </source>
</reference>
<dbReference type="AlphaFoldDB" id="A0A7V6A5P0"/>
<gene>
    <name evidence="3" type="ORF">ENV52_12525</name>
</gene>
<dbReference type="PANTHER" id="PTHR32309:SF13">
    <property type="entry name" value="FERRIC ENTEROBACTIN TRANSPORT PROTEIN FEPE"/>
    <property type="match status" value="1"/>
</dbReference>
<proteinExistence type="predicted"/>
<dbReference type="GO" id="GO:0004713">
    <property type="term" value="F:protein tyrosine kinase activity"/>
    <property type="evidence" value="ECO:0007669"/>
    <property type="project" value="TreeGrafter"/>
</dbReference>
<evidence type="ECO:0000256" key="1">
    <source>
        <dbReference type="SAM" id="Phobius"/>
    </source>
</evidence>
<dbReference type="InterPro" id="IPR032807">
    <property type="entry name" value="GNVR"/>
</dbReference>
<keyword evidence="1" id="KW-0812">Transmembrane</keyword>
<dbReference type="SUPFAM" id="SSF52540">
    <property type="entry name" value="P-loop containing nucleoside triphosphate hydrolases"/>
    <property type="match status" value="1"/>
</dbReference>
<comment type="caution">
    <text evidence="3">The sequence shown here is derived from an EMBL/GenBank/DDBJ whole genome shotgun (WGS) entry which is preliminary data.</text>
</comment>
<keyword evidence="1" id="KW-1133">Transmembrane helix</keyword>
<dbReference type="InterPro" id="IPR050445">
    <property type="entry name" value="Bact_polysacc_biosynth/exp"/>
</dbReference>
<keyword evidence="1" id="KW-0472">Membrane</keyword>
<dbReference type="EMBL" id="DTGR01000196">
    <property type="protein sequence ID" value="HHS30513.1"/>
    <property type="molecule type" value="Genomic_DNA"/>
</dbReference>
<protein>
    <recommendedName>
        <fullName evidence="2">Tyrosine-protein kinase G-rich domain-containing protein</fullName>
    </recommendedName>
</protein>
<feature type="transmembrane region" description="Helical" evidence="1">
    <location>
        <begin position="170"/>
        <end position="188"/>
    </location>
</feature>
<name>A0A7V6A5P0_9BACT</name>
<feature type="domain" description="Tyrosine-protein kinase G-rich" evidence="2">
    <location>
        <begin position="117"/>
        <end position="187"/>
    </location>
</feature>
<dbReference type="InterPro" id="IPR027417">
    <property type="entry name" value="P-loop_NTPase"/>
</dbReference>
<evidence type="ECO:0000259" key="2">
    <source>
        <dbReference type="Pfam" id="PF13807"/>
    </source>
</evidence>
<sequence>MEESEARYREVEADRPIADLMNNPLIQTLKASEAKLLADYSELSKKFGEGHPRIIQIKQEMAATRGKIEAEMGVVKQTLKNEYNMARSQEGNLKKALEEQKNVTQDQGDVGIQYRVLLRDVETNRALYENMLKSLKATMATENVPATNIRLVYPALIPEAPMYPRKFRTLLLAAGLGLFLGVILALALEGLDTTIKTPEDVESFLEIPNLAMIPHIETSADSGESPELVVLHGHQPLPAEAYRALRTSILFASPGQAPRSLLVTSTMPMEGKTLTTANLATAMAKAEGDLLLIDADMRRPTLHQVLQVPREPG</sequence>
<dbReference type="Gene3D" id="3.40.50.300">
    <property type="entry name" value="P-loop containing nucleotide triphosphate hydrolases"/>
    <property type="match status" value="1"/>
</dbReference>
<dbReference type="Pfam" id="PF13807">
    <property type="entry name" value="GNVR"/>
    <property type="match status" value="1"/>
</dbReference>
<dbReference type="GO" id="GO:0005886">
    <property type="term" value="C:plasma membrane"/>
    <property type="evidence" value="ECO:0007669"/>
    <property type="project" value="TreeGrafter"/>
</dbReference>
<organism evidence="3">
    <name type="scientific">Desulfobacca acetoxidans</name>
    <dbReference type="NCBI Taxonomy" id="60893"/>
    <lineage>
        <taxon>Bacteria</taxon>
        <taxon>Pseudomonadati</taxon>
        <taxon>Thermodesulfobacteriota</taxon>
        <taxon>Desulfobaccia</taxon>
        <taxon>Desulfobaccales</taxon>
        <taxon>Desulfobaccaceae</taxon>
        <taxon>Desulfobacca</taxon>
    </lineage>
</organism>
<dbReference type="PANTHER" id="PTHR32309">
    <property type="entry name" value="TYROSINE-PROTEIN KINASE"/>
    <property type="match status" value="1"/>
</dbReference>
<accession>A0A7V6A5P0</accession>